<name>X6MEL9_RETFI</name>
<accession>X6MEL9</accession>
<dbReference type="PROSITE" id="PS51061">
    <property type="entry name" value="R3H"/>
    <property type="match status" value="1"/>
</dbReference>
<protein>
    <recommendedName>
        <fullName evidence="2">R3H domain-containing protein</fullName>
    </recommendedName>
</protein>
<dbReference type="InterPro" id="IPR001374">
    <property type="entry name" value="R3H_dom"/>
</dbReference>
<dbReference type="GO" id="GO:0003676">
    <property type="term" value="F:nucleic acid binding"/>
    <property type="evidence" value="ECO:0007669"/>
    <property type="project" value="UniProtKB-UniRule"/>
</dbReference>
<gene>
    <name evidence="3" type="ORF">RFI_25255</name>
</gene>
<feature type="region of interest" description="Disordered" evidence="1">
    <location>
        <begin position="191"/>
        <end position="216"/>
    </location>
</feature>
<feature type="domain" description="R3H" evidence="2">
    <location>
        <begin position="281"/>
        <end position="347"/>
    </location>
</feature>
<dbReference type="Gene3D" id="3.30.1370.50">
    <property type="entry name" value="R3H-like domain"/>
    <property type="match status" value="1"/>
</dbReference>
<evidence type="ECO:0000259" key="2">
    <source>
        <dbReference type="PROSITE" id="PS51061"/>
    </source>
</evidence>
<evidence type="ECO:0000313" key="3">
    <source>
        <dbReference type="EMBL" id="ETO12121.1"/>
    </source>
</evidence>
<sequence length="363" mass="41375">MIIRNDKISKLSFHFIIKKYIDKVKIQIIKIFRQKRKAIAELIFFFSYCSSHFISLVFESNNIERSKKKELKAMSQQTPNYGQAMNMQQFGMNMPQPFLQLSNGNTQSVLFPNGYQGINGGNESISVESSSAQNTSKYSKSVNGMGMNGNVVLTNFNANAMHPHQMSRHSVSNNNGNINTNTNTNINASVNINSSNNITNTNTNNNNNNNNSNNLTNRVKSLSAEEMRNLNEWYPIEQRLHVKDIPMPEGCDENDLLLFEKIPPGIREGERTESQVFVYVHFTDCKLTYILGTMSTHTKKKREEWSCFPPRNSFERMLIHQIAGELNLRHNVDKAPNERESFLNAIKISRVPTSSRTTFSCLA</sequence>
<dbReference type="Proteomes" id="UP000023152">
    <property type="component" value="Unassembled WGS sequence"/>
</dbReference>
<comment type="caution">
    <text evidence="3">The sequence shown here is derived from an EMBL/GenBank/DDBJ whole genome shotgun (WGS) entry which is preliminary data.</text>
</comment>
<organism evidence="3 4">
    <name type="scientific">Reticulomyxa filosa</name>
    <dbReference type="NCBI Taxonomy" id="46433"/>
    <lineage>
        <taxon>Eukaryota</taxon>
        <taxon>Sar</taxon>
        <taxon>Rhizaria</taxon>
        <taxon>Retaria</taxon>
        <taxon>Foraminifera</taxon>
        <taxon>Monothalamids</taxon>
        <taxon>Reticulomyxidae</taxon>
        <taxon>Reticulomyxa</taxon>
    </lineage>
</organism>
<evidence type="ECO:0000313" key="4">
    <source>
        <dbReference type="Proteomes" id="UP000023152"/>
    </source>
</evidence>
<evidence type="ECO:0000256" key="1">
    <source>
        <dbReference type="SAM" id="MobiDB-lite"/>
    </source>
</evidence>
<reference evidence="3 4" key="1">
    <citation type="journal article" date="2013" name="Curr. Biol.">
        <title>The Genome of the Foraminiferan Reticulomyxa filosa.</title>
        <authorList>
            <person name="Glockner G."/>
            <person name="Hulsmann N."/>
            <person name="Schleicher M."/>
            <person name="Noegel A.A."/>
            <person name="Eichinger L."/>
            <person name="Gallinger C."/>
            <person name="Pawlowski J."/>
            <person name="Sierra R."/>
            <person name="Euteneuer U."/>
            <person name="Pillet L."/>
            <person name="Moustafa A."/>
            <person name="Platzer M."/>
            <person name="Groth M."/>
            <person name="Szafranski K."/>
            <person name="Schliwa M."/>
        </authorList>
    </citation>
    <scope>NUCLEOTIDE SEQUENCE [LARGE SCALE GENOMIC DNA]</scope>
</reference>
<dbReference type="SUPFAM" id="SSF82708">
    <property type="entry name" value="R3H domain"/>
    <property type="match status" value="1"/>
</dbReference>
<keyword evidence="4" id="KW-1185">Reference proteome</keyword>
<dbReference type="InterPro" id="IPR036867">
    <property type="entry name" value="R3H_dom_sf"/>
</dbReference>
<proteinExistence type="predicted"/>
<dbReference type="EMBL" id="ASPP01021701">
    <property type="protein sequence ID" value="ETO12121.1"/>
    <property type="molecule type" value="Genomic_DNA"/>
</dbReference>
<dbReference type="AlphaFoldDB" id="X6MEL9"/>
<feature type="non-terminal residue" evidence="3">
    <location>
        <position position="363"/>
    </location>
</feature>